<proteinExistence type="inferred from homology"/>
<comment type="subcellular location">
    <subcellularLocation>
        <location evidence="2">Cytoplasm</location>
    </subcellularLocation>
</comment>
<dbReference type="GO" id="GO:0015031">
    <property type="term" value="P:protein transport"/>
    <property type="evidence" value="ECO:0007669"/>
    <property type="project" value="UniProtKB-KW"/>
</dbReference>
<dbReference type="InterPro" id="IPR000563">
    <property type="entry name" value="Flag_FliH"/>
</dbReference>
<evidence type="ECO:0000313" key="12">
    <source>
        <dbReference type="EMBL" id="QSX28950.1"/>
    </source>
</evidence>
<comment type="function">
    <text evidence="1">Needed for flagellar regrowth and assembly.</text>
</comment>
<evidence type="ECO:0000256" key="1">
    <source>
        <dbReference type="ARBA" id="ARBA00003041"/>
    </source>
</evidence>
<dbReference type="GO" id="GO:0044781">
    <property type="term" value="P:bacterial-type flagellum organization"/>
    <property type="evidence" value="ECO:0007669"/>
    <property type="project" value="UniProtKB-KW"/>
</dbReference>
<dbReference type="GO" id="GO:0005829">
    <property type="term" value="C:cytosol"/>
    <property type="evidence" value="ECO:0007669"/>
    <property type="project" value="TreeGrafter"/>
</dbReference>
<dbReference type="NCBIfam" id="NF004270">
    <property type="entry name" value="PRK05687.2-1"/>
    <property type="match status" value="1"/>
</dbReference>
<dbReference type="NCBIfam" id="NF004267">
    <property type="entry name" value="PRK05687.1-3"/>
    <property type="match status" value="1"/>
</dbReference>
<keyword evidence="12" id="KW-0969">Cilium</keyword>
<keyword evidence="9" id="KW-1006">Bacterial flagellum protein export</keyword>
<dbReference type="PANTHER" id="PTHR34982:SF1">
    <property type="entry name" value="FLAGELLAR ASSEMBLY PROTEIN FLIH"/>
    <property type="match status" value="1"/>
</dbReference>
<evidence type="ECO:0000256" key="9">
    <source>
        <dbReference type="ARBA" id="ARBA00023225"/>
    </source>
</evidence>
<dbReference type="GO" id="GO:0003774">
    <property type="term" value="F:cytoskeletal motor activity"/>
    <property type="evidence" value="ECO:0007669"/>
    <property type="project" value="InterPro"/>
</dbReference>
<evidence type="ECO:0000259" key="11">
    <source>
        <dbReference type="Pfam" id="PF02108"/>
    </source>
</evidence>
<evidence type="ECO:0000256" key="10">
    <source>
        <dbReference type="SAM" id="MobiDB-lite"/>
    </source>
</evidence>
<dbReference type="GO" id="GO:0009288">
    <property type="term" value="C:bacterial-type flagellum"/>
    <property type="evidence" value="ECO:0007669"/>
    <property type="project" value="InterPro"/>
</dbReference>
<dbReference type="GO" id="GO:0071973">
    <property type="term" value="P:bacterial-type flagellum-dependent cell motility"/>
    <property type="evidence" value="ECO:0007669"/>
    <property type="project" value="InterPro"/>
</dbReference>
<keyword evidence="5" id="KW-0813">Transport</keyword>
<dbReference type="AlphaFoldDB" id="A0A975AJD0"/>
<keyword evidence="12" id="KW-0966">Cell projection</keyword>
<evidence type="ECO:0000256" key="5">
    <source>
        <dbReference type="ARBA" id="ARBA00022448"/>
    </source>
</evidence>
<feature type="region of interest" description="Disordered" evidence="10">
    <location>
        <begin position="263"/>
        <end position="304"/>
    </location>
</feature>
<keyword evidence="6" id="KW-0963">Cytoplasm</keyword>
<dbReference type="KEGG" id="scyp:JYB88_11865"/>
<name>A0A975AJD0_9GAMM</name>
<dbReference type="Pfam" id="PF02108">
    <property type="entry name" value="FliH"/>
    <property type="match status" value="1"/>
</dbReference>
<feature type="domain" description="Flagellar assembly protein FliH/Type III secretion system HrpE" evidence="11">
    <location>
        <begin position="121"/>
        <end position="245"/>
    </location>
</feature>
<dbReference type="InterPro" id="IPR018035">
    <property type="entry name" value="Flagellar_FliH/T3SS_HrpE"/>
</dbReference>
<evidence type="ECO:0000256" key="3">
    <source>
        <dbReference type="ARBA" id="ARBA00006602"/>
    </source>
</evidence>
<dbReference type="InterPro" id="IPR051472">
    <property type="entry name" value="T3SS_Stator/FliH"/>
</dbReference>
<evidence type="ECO:0000256" key="4">
    <source>
        <dbReference type="ARBA" id="ARBA00016507"/>
    </source>
</evidence>
<evidence type="ECO:0000256" key="7">
    <source>
        <dbReference type="ARBA" id="ARBA00022795"/>
    </source>
</evidence>
<keyword evidence="7" id="KW-1005">Bacterial flagellum biogenesis</keyword>
<keyword evidence="13" id="KW-1185">Reference proteome</keyword>
<organism evidence="12 13">
    <name type="scientific">Shewanella cyperi</name>
    <dbReference type="NCBI Taxonomy" id="2814292"/>
    <lineage>
        <taxon>Bacteria</taxon>
        <taxon>Pseudomonadati</taxon>
        <taxon>Pseudomonadota</taxon>
        <taxon>Gammaproteobacteria</taxon>
        <taxon>Alteromonadales</taxon>
        <taxon>Shewanellaceae</taxon>
        <taxon>Shewanella</taxon>
    </lineage>
</organism>
<accession>A0A975AJD0</accession>
<evidence type="ECO:0000256" key="6">
    <source>
        <dbReference type="ARBA" id="ARBA00022490"/>
    </source>
</evidence>
<dbReference type="PRINTS" id="PR01003">
    <property type="entry name" value="FLGFLIH"/>
</dbReference>
<dbReference type="EMBL" id="CP071504">
    <property type="protein sequence ID" value="QSX28950.1"/>
    <property type="molecule type" value="Genomic_DNA"/>
</dbReference>
<dbReference type="PANTHER" id="PTHR34982">
    <property type="entry name" value="YOP PROTEINS TRANSLOCATION PROTEIN L"/>
    <property type="match status" value="1"/>
</dbReference>
<comment type="similarity">
    <text evidence="3">Belongs to the FliH family.</text>
</comment>
<keyword evidence="8" id="KW-0653">Protein transport</keyword>
<reference evidence="12 13" key="1">
    <citation type="submission" date="2021-03" db="EMBL/GenBank/DDBJ databases">
        <title>Novel species identification of genus Shewanella.</title>
        <authorList>
            <person name="Liu G."/>
            <person name="Zhang Q."/>
        </authorList>
    </citation>
    <scope>NUCLEOTIDE SEQUENCE [LARGE SCALE GENOMIC DNA]</scope>
    <source>
        <strain evidence="12 13">FJAT-53726</strain>
    </source>
</reference>
<sequence length="304" mass="33475">MTYSKPAKHLLRPESDKDFSHWQLPDVTEVQQSVESNLLGRKPGVYQPAPAEEVVAPPTMAEIEAIREAAEQEGFAAGQEQGYGEGLEKGRLTGLEQGHKEGFAQGHEQGLAEGLAHAGQLVERFEALLAQFAAPLSHLDREIELSLVELAMTLARQVLLHELKTHPEQVLAALRKGVECLPIKEQRINLRLNPDDVELLSGLYSQAQLERQKWEIEADPTLARGDCIIESQRSSVDLRIEQRMAAVFEGLEQQTGILKQQLANHEQHSEQAEQTLAAAEEDQAGVQTSEPGDDDVSSQPTPAP</sequence>
<protein>
    <recommendedName>
        <fullName evidence="4">Flagellar assembly protein FliH</fullName>
    </recommendedName>
</protein>
<keyword evidence="12" id="KW-0282">Flagellum</keyword>
<dbReference type="RefSeq" id="WP_207320248.1">
    <property type="nucleotide sequence ID" value="NZ_CP071501.1"/>
</dbReference>
<evidence type="ECO:0000313" key="13">
    <source>
        <dbReference type="Proteomes" id="UP000663281"/>
    </source>
</evidence>
<evidence type="ECO:0000256" key="8">
    <source>
        <dbReference type="ARBA" id="ARBA00022927"/>
    </source>
</evidence>
<gene>
    <name evidence="12" type="primary">fliH</name>
    <name evidence="12" type="ORF">JYB88_11865</name>
</gene>
<dbReference type="Proteomes" id="UP000663281">
    <property type="component" value="Chromosome"/>
</dbReference>
<evidence type="ECO:0000256" key="2">
    <source>
        <dbReference type="ARBA" id="ARBA00004496"/>
    </source>
</evidence>